<dbReference type="InterPro" id="IPR001460">
    <property type="entry name" value="PCN-bd_Tpept"/>
</dbReference>
<feature type="domain" description="Penicillin binding protein A dimerisation" evidence="2">
    <location>
        <begin position="55"/>
        <end position="133"/>
    </location>
</feature>
<proteinExistence type="predicted"/>
<feature type="domain" description="Penicillin-binding protein transpeptidase" evidence="1">
    <location>
        <begin position="155"/>
        <end position="457"/>
    </location>
</feature>
<name>A0A267MGR3_9FIRM</name>
<evidence type="ECO:0000313" key="4">
    <source>
        <dbReference type="Proteomes" id="UP000216024"/>
    </source>
</evidence>
<evidence type="ECO:0000259" key="2">
    <source>
        <dbReference type="Pfam" id="PF21922"/>
    </source>
</evidence>
<dbReference type="AlphaFoldDB" id="A0A267MGR3"/>
<dbReference type="PANTHER" id="PTHR30627:SF24">
    <property type="entry name" value="PENICILLIN-BINDING PROTEIN 4B"/>
    <property type="match status" value="1"/>
</dbReference>
<gene>
    <name evidence="3" type="ORF">CCE28_13995</name>
</gene>
<dbReference type="InterPro" id="IPR054120">
    <property type="entry name" value="PBPA_dimer"/>
</dbReference>
<organism evidence="3 4">
    <name type="scientific">Anaeromicrobium sediminis</name>
    <dbReference type="NCBI Taxonomy" id="1478221"/>
    <lineage>
        <taxon>Bacteria</taxon>
        <taxon>Bacillati</taxon>
        <taxon>Bacillota</taxon>
        <taxon>Clostridia</taxon>
        <taxon>Peptostreptococcales</taxon>
        <taxon>Thermotaleaceae</taxon>
        <taxon>Anaeromicrobium</taxon>
    </lineage>
</organism>
<dbReference type="InterPro" id="IPR012338">
    <property type="entry name" value="Beta-lactam/transpept-like"/>
</dbReference>
<keyword evidence="4" id="KW-1185">Reference proteome</keyword>
<dbReference type="GO" id="GO:0005886">
    <property type="term" value="C:plasma membrane"/>
    <property type="evidence" value="ECO:0007669"/>
    <property type="project" value="TreeGrafter"/>
</dbReference>
<dbReference type="EMBL" id="NIBG01000013">
    <property type="protein sequence ID" value="PAB58592.1"/>
    <property type="molecule type" value="Genomic_DNA"/>
</dbReference>
<dbReference type="InterPro" id="IPR036138">
    <property type="entry name" value="PBP_dimer_sf"/>
</dbReference>
<dbReference type="Pfam" id="PF21922">
    <property type="entry name" value="PBP_dimer_2"/>
    <property type="match status" value="1"/>
</dbReference>
<comment type="caution">
    <text evidence="3">The sequence shown here is derived from an EMBL/GenBank/DDBJ whole genome shotgun (WGS) entry which is preliminary data.</text>
</comment>
<dbReference type="PANTHER" id="PTHR30627">
    <property type="entry name" value="PEPTIDOGLYCAN D,D-TRANSPEPTIDASE"/>
    <property type="match status" value="1"/>
</dbReference>
<evidence type="ECO:0000259" key="1">
    <source>
        <dbReference type="Pfam" id="PF00905"/>
    </source>
</evidence>
<dbReference type="RefSeq" id="WP_095134357.1">
    <property type="nucleotide sequence ID" value="NZ_NIBG01000013.1"/>
</dbReference>
<protein>
    <submittedName>
        <fullName evidence="3">Penicillin-binding protein A</fullName>
    </submittedName>
</protein>
<dbReference type="SUPFAM" id="SSF56601">
    <property type="entry name" value="beta-lactamase/transpeptidase-like"/>
    <property type="match status" value="1"/>
</dbReference>
<dbReference type="Gene3D" id="3.40.710.10">
    <property type="entry name" value="DD-peptidase/beta-lactamase superfamily"/>
    <property type="match status" value="1"/>
</dbReference>
<dbReference type="GO" id="GO:0008658">
    <property type="term" value="F:penicillin binding"/>
    <property type="evidence" value="ECO:0007669"/>
    <property type="project" value="InterPro"/>
</dbReference>
<dbReference type="GO" id="GO:0071972">
    <property type="term" value="F:peptidoglycan L,D-transpeptidase activity"/>
    <property type="evidence" value="ECO:0007669"/>
    <property type="project" value="TreeGrafter"/>
</dbReference>
<evidence type="ECO:0000313" key="3">
    <source>
        <dbReference type="EMBL" id="PAB58592.1"/>
    </source>
</evidence>
<dbReference type="SUPFAM" id="SSF56519">
    <property type="entry name" value="Penicillin binding protein dimerisation domain"/>
    <property type="match status" value="1"/>
</dbReference>
<sequence>MNIISKRIIKVLLLFCIMYLGLILHLSYIEAFKVDEIINNPYNKRLWIKEDNILRGKILDRNKVILADNYENVDKTRKYPFGNMYSHIIGYSFKEYGKSGLEKSFNKVLLGFDKSPIEKVRDTIIGRNNKGNNLILTIDHEIQSYMEKRMKGKKGAVVAMNPKTGEIYGLVSKPDFNPNEIVENWKAIANNENSPLLNRATQGLYTPGSVFKLVTGTSALNYDLEPKYFCEGQTTIDGFILKDYKNIAHKEVDMRKALTYSCNVAFAQMGLDLGYDKIKKTAEKYMFNKDIHFDIATKNSVFPIDRQMSKVDLGSLSIGQGKLLVTPINMAMVTSAIGNDGDIMRPYLVKEITDSKNRIIELTQPKRLANATNGYNAKELTNMMMDVVQFGTGKKAKISGVKVAGKTGTAQTNSKSHDWFVGFAPADNPKVTVVVVLENEGKGGGVSAAPIARDILKNALNVLNE</sequence>
<reference evidence="3 4" key="1">
    <citation type="submission" date="2017-06" db="EMBL/GenBank/DDBJ databases">
        <title>Draft genome sequence of anaerobic fermentative bacterium Anaeromicrobium sediminis DY2726D isolated from West Pacific Ocean sediments.</title>
        <authorList>
            <person name="Zeng X."/>
        </authorList>
    </citation>
    <scope>NUCLEOTIDE SEQUENCE [LARGE SCALE GENOMIC DNA]</scope>
    <source>
        <strain evidence="3 4">DY2726D</strain>
    </source>
</reference>
<dbReference type="OrthoDB" id="9766847at2"/>
<accession>A0A267MGR3</accession>
<dbReference type="Gene3D" id="3.90.1310.10">
    <property type="entry name" value="Penicillin-binding protein 2a (Domain 2)"/>
    <property type="match status" value="1"/>
</dbReference>
<dbReference type="InterPro" id="IPR050515">
    <property type="entry name" value="Beta-lactam/transpept"/>
</dbReference>
<dbReference type="Pfam" id="PF00905">
    <property type="entry name" value="Transpeptidase"/>
    <property type="match status" value="1"/>
</dbReference>
<dbReference type="GO" id="GO:0071555">
    <property type="term" value="P:cell wall organization"/>
    <property type="evidence" value="ECO:0007669"/>
    <property type="project" value="TreeGrafter"/>
</dbReference>
<dbReference type="Proteomes" id="UP000216024">
    <property type="component" value="Unassembled WGS sequence"/>
</dbReference>